<dbReference type="EMBL" id="BAABIG010000052">
    <property type="protein sequence ID" value="GAA4811631.1"/>
    <property type="molecule type" value="Genomic_DNA"/>
</dbReference>
<protein>
    <recommendedName>
        <fullName evidence="3">SnoaL-like domain-containing protein</fullName>
    </recommendedName>
</protein>
<dbReference type="SUPFAM" id="SSF54427">
    <property type="entry name" value="NTF2-like"/>
    <property type="match status" value="1"/>
</dbReference>
<comment type="caution">
    <text evidence="1">The sequence shown here is derived from an EMBL/GenBank/DDBJ whole genome shotgun (WGS) entry which is preliminary data.</text>
</comment>
<organism evidence="1 2">
    <name type="scientific">Streptomyces ziwulingensis</name>
    <dbReference type="NCBI Taxonomy" id="1045501"/>
    <lineage>
        <taxon>Bacteria</taxon>
        <taxon>Bacillati</taxon>
        <taxon>Actinomycetota</taxon>
        <taxon>Actinomycetes</taxon>
        <taxon>Kitasatosporales</taxon>
        <taxon>Streptomycetaceae</taxon>
        <taxon>Streptomyces</taxon>
    </lineage>
</organism>
<proteinExistence type="predicted"/>
<keyword evidence="2" id="KW-1185">Reference proteome</keyword>
<name>A0ABP9CL74_9ACTN</name>
<reference evidence="2" key="1">
    <citation type="journal article" date="2019" name="Int. J. Syst. Evol. Microbiol.">
        <title>The Global Catalogue of Microorganisms (GCM) 10K type strain sequencing project: providing services to taxonomists for standard genome sequencing and annotation.</title>
        <authorList>
            <consortium name="The Broad Institute Genomics Platform"/>
            <consortium name="The Broad Institute Genome Sequencing Center for Infectious Disease"/>
            <person name="Wu L."/>
            <person name="Ma J."/>
        </authorList>
    </citation>
    <scope>NUCLEOTIDE SEQUENCE [LARGE SCALE GENOMIC DNA]</scope>
    <source>
        <strain evidence="2">JCM 18081</strain>
    </source>
</reference>
<dbReference type="Proteomes" id="UP001501265">
    <property type="component" value="Unassembled WGS sequence"/>
</dbReference>
<sequence>MAAGPVPVSGTGTPGATARHEIANVLHTYTDIADRKDVAAAVGLLARARVRFPADGFDEPAAAAPFFTRLWASPVPHRHDVSNLIVEPGTRAGRWVARAHYTRWLLAPVPRPHTLGEYELTVAEPAAAEPEWRIAALTVTRTWTEGGG</sequence>
<accession>A0ABP9CL74</accession>
<gene>
    <name evidence="1" type="ORF">GCM10023220_48370</name>
</gene>
<evidence type="ECO:0000313" key="2">
    <source>
        <dbReference type="Proteomes" id="UP001501265"/>
    </source>
</evidence>
<dbReference type="Gene3D" id="3.10.450.50">
    <property type="match status" value="1"/>
</dbReference>
<dbReference type="InterPro" id="IPR032710">
    <property type="entry name" value="NTF2-like_dom_sf"/>
</dbReference>
<evidence type="ECO:0008006" key="3">
    <source>
        <dbReference type="Google" id="ProtNLM"/>
    </source>
</evidence>
<evidence type="ECO:0000313" key="1">
    <source>
        <dbReference type="EMBL" id="GAA4811631.1"/>
    </source>
</evidence>